<proteinExistence type="predicted"/>
<name>A0A165CKZ2_9APHY</name>
<feature type="region of interest" description="Disordered" evidence="1">
    <location>
        <begin position="1"/>
        <end position="48"/>
    </location>
</feature>
<keyword evidence="3" id="KW-1185">Reference proteome</keyword>
<dbReference type="RefSeq" id="XP_040760737.1">
    <property type="nucleotide sequence ID" value="XM_040913107.1"/>
</dbReference>
<dbReference type="InParanoid" id="A0A165CKZ2"/>
<evidence type="ECO:0000256" key="1">
    <source>
        <dbReference type="SAM" id="MobiDB-lite"/>
    </source>
</evidence>
<dbReference type="EMBL" id="KV427648">
    <property type="protein sequence ID" value="KZT02997.1"/>
    <property type="molecule type" value="Genomic_DNA"/>
</dbReference>
<gene>
    <name evidence="2" type="ORF">LAESUDRAFT_762414</name>
</gene>
<dbReference type="GeneID" id="63830135"/>
<organism evidence="2 3">
    <name type="scientific">Laetiporus sulphureus 93-53</name>
    <dbReference type="NCBI Taxonomy" id="1314785"/>
    <lineage>
        <taxon>Eukaryota</taxon>
        <taxon>Fungi</taxon>
        <taxon>Dikarya</taxon>
        <taxon>Basidiomycota</taxon>
        <taxon>Agaricomycotina</taxon>
        <taxon>Agaricomycetes</taxon>
        <taxon>Polyporales</taxon>
        <taxon>Laetiporus</taxon>
    </lineage>
</organism>
<dbReference type="OrthoDB" id="2768905at2759"/>
<evidence type="ECO:0000313" key="2">
    <source>
        <dbReference type="EMBL" id="KZT02997.1"/>
    </source>
</evidence>
<sequence length="519" mass="59142">MFRQRMDDILHTNVKTSHDRSTPCASQRNSPELGLGPQDSASQVRGPASPTPSLLLAYVPLTWKFDGHQFEHLEDVLRQSALREVPDHIREWVIVAMKLMVHTEVTKVYNVLSSKMYEHKKAFESLIQNNKTEHWLKEALLQTENGKLKDRVEVQDAHMMVLNDELSGTQATMLDISKEMMEIKSANTKLRHKLALLKASSITVMQGQTSGIVQSHKPHIKIAEPPHNLGKGSLEDWLQQLDIWMRWNEINDDEHKITTALLHLEGGTFTYMSEYATKAVARQALSTWKDFVNILKVNYRTLDPNKNVQQHLKEICAKTYPTMVSFAEQFCQWATKTNLGHTALIGYIAEHRSKEVRQAMVTRNSPGISDPITWLEYLDLCLQLEFKFRANKAGQRGMVTTSSSVPRALKDPNAMVVDRVSTLTKEQEGWLEKKLCRCPDPKYKGKFEMPKWGQATRAISTMASSTHSDDSKVRKEAVRAFITSYDVKGKEKEAELEPAVEAARITEVEDDEDFLQQVL</sequence>
<dbReference type="Proteomes" id="UP000076871">
    <property type="component" value="Unassembled WGS sequence"/>
</dbReference>
<dbReference type="AlphaFoldDB" id="A0A165CKZ2"/>
<protein>
    <submittedName>
        <fullName evidence="2">Uncharacterized protein</fullName>
    </submittedName>
</protein>
<feature type="compositionally biased region" description="Basic and acidic residues" evidence="1">
    <location>
        <begin position="1"/>
        <end position="21"/>
    </location>
</feature>
<reference evidence="2 3" key="1">
    <citation type="journal article" date="2016" name="Mol. Biol. Evol.">
        <title>Comparative Genomics of Early-Diverging Mushroom-Forming Fungi Provides Insights into the Origins of Lignocellulose Decay Capabilities.</title>
        <authorList>
            <person name="Nagy L.G."/>
            <person name="Riley R."/>
            <person name="Tritt A."/>
            <person name="Adam C."/>
            <person name="Daum C."/>
            <person name="Floudas D."/>
            <person name="Sun H."/>
            <person name="Yadav J.S."/>
            <person name="Pangilinan J."/>
            <person name="Larsson K.H."/>
            <person name="Matsuura K."/>
            <person name="Barry K."/>
            <person name="Labutti K."/>
            <person name="Kuo R."/>
            <person name="Ohm R.A."/>
            <person name="Bhattacharya S.S."/>
            <person name="Shirouzu T."/>
            <person name="Yoshinaga Y."/>
            <person name="Martin F.M."/>
            <person name="Grigoriev I.V."/>
            <person name="Hibbett D.S."/>
        </authorList>
    </citation>
    <scope>NUCLEOTIDE SEQUENCE [LARGE SCALE GENOMIC DNA]</scope>
    <source>
        <strain evidence="2 3">93-53</strain>
    </source>
</reference>
<accession>A0A165CKZ2</accession>
<evidence type="ECO:0000313" key="3">
    <source>
        <dbReference type="Proteomes" id="UP000076871"/>
    </source>
</evidence>